<comment type="catalytic activity">
    <reaction evidence="7">
        <text>cutin + H2O = cutin monomers.</text>
        <dbReference type="EC" id="3.1.1.74"/>
    </reaction>
</comment>
<dbReference type="PANTHER" id="PTHR48250">
    <property type="entry name" value="CUTINASE 2-RELATED"/>
    <property type="match status" value="1"/>
</dbReference>
<feature type="disulfide bond" evidence="9">
    <location>
        <begin position="55"/>
        <end position="134"/>
    </location>
</feature>
<dbReference type="GO" id="GO:0005576">
    <property type="term" value="C:extracellular region"/>
    <property type="evidence" value="ECO:0007669"/>
    <property type="project" value="InterPro"/>
</dbReference>
<dbReference type="Gene3D" id="3.40.50.1820">
    <property type="entry name" value="alpha/beta hydrolase"/>
    <property type="match status" value="1"/>
</dbReference>
<sequence>MAPNKLLAVLLAIAAIGAATPVAVPAPQMSGFGIPTSSGGLGSDTASDVTDKSGCKKVTYIFARGTTEPGNMGTTVGPALQSALQSQLGANNVATQGVNYAADINGAIMGSLSPKDADGSKNMASLTKQALSQCPKTQIVLAGYSQGAQQVHGCLMDLEDAQIQKIAVAVTFGDPLSTTKFQGISSDRTKVYCAAGDLVCDDEFIITAAHLSYASTDATPAAEFVKSKVQ</sequence>
<dbReference type="PRINTS" id="PR00129">
    <property type="entry name" value="CUTINASE"/>
</dbReference>
<feature type="disulfide bond" evidence="9">
    <location>
        <begin position="193"/>
        <end position="200"/>
    </location>
</feature>
<evidence type="ECO:0000313" key="12">
    <source>
        <dbReference type="Proteomes" id="UP000799776"/>
    </source>
</evidence>
<gene>
    <name evidence="11" type="ORF">K490DRAFT_54394</name>
</gene>
<feature type="active site" evidence="8">
    <location>
        <position position="197"/>
    </location>
</feature>
<feature type="signal peptide" evidence="10">
    <location>
        <begin position="1"/>
        <end position="19"/>
    </location>
</feature>
<comment type="caution">
    <text evidence="11">The sequence shown here is derived from an EMBL/GenBank/DDBJ whole genome shotgun (WGS) entry which is preliminary data.</text>
</comment>
<dbReference type="InterPro" id="IPR029058">
    <property type="entry name" value="AB_hydrolase_fold"/>
</dbReference>
<dbReference type="EMBL" id="ML978713">
    <property type="protein sequence ID" value="KAF2089968.1"/>
    <property type="molecule type" value="Genomic_DNA"/>
</dbReference>
<feature type="active site" description="Nucleophile" evidence="8">
    <location>
        <position position="145"/>
    </location>
</feature>
<evidence type="ECO:0000256" key="2">
    <source>
        <dbReference type="ARBA" id="ARBA00013095"/>
    </source>
</evidence>
<proteinExistence type="inferred from homology"/>
<name>A0A9P4LY66_9PEZI</name>
<keyword evidence="6 9" id="KW-1015">Disulfide bond</keyword>
<feature type="chain" id="PRO_5040186595" description="cutinase" evidence="10">
    <location>
        <begin position="20"/>
        <end position="230"/>
    </location>
</feature>
<dbReference type="EC" id="3.1.1.74" evidence="2"/>
<evidence type="ECO:0000313" key="11">
    <source>
        <dbReference type="EMBL" id="KAF2089968.1"/>
    </source>
</evidence>
<evidence type="ECO:0000256" key="5">
    <source>
        <dbReference type="ARBA" id="ARBA00022801"/>
    </source>
</evidence>
<dbReference type="AlphaFoldDB" id="A0A9P4LY66"/>
<protein>
    <recommendedName>
        <fullName evidence="2">cutinase</fullName>
        <ecNumber evidence="2">3.1.1.74</ecNumber>
    </recommendedName>
</protein>
<dbReference type="OrthoDB" id="2975078at2759"/>
<dbReference type="InterPro" id="IPR011150">
    <property type="entry name" value="Cutinase_monf"/>
</dbReference>
<accession>A0A9P4LY66</accession>
<dbReference type="GO" id="GO:0016052">
    <property type="term" value="P:carbohydrate catabolic process"/>
    <property type="evidence" value="ECO:0007669"/>
    <property type="project" value="TreeGrafter"/>
</dbReference>
<dbReference type="GO" id="GO:0050525">
    <property type="term" value="F:cutinase activity"/>
    <property type="evidence" value="ECO:0007669"/>
    <property type="project" value="UniProtKB-EC"/>
</dbReference>
<keyword evidence="5" id="KW-0378">Hydrolase</keyword>
<reference evidence="11" key="1">
    <citation type="journal article" date="2020" name="Stud. Mycol.">
        <title>101 Dothideomycetes genomes: a test case for predicting lifestyles and emergence of pathogens.</title>
        <authorList>
            <person name="Haridas S."/>
            <person name="Albert R."/>
            <person name="Binder M."/>
            <person name="Bloem J."/>
            <person name="Labutti K."/>
            <person name="Salamov A."/>
            <person name="Andreopoulos B."/>
            <person name="Baker S."/>
            <person name="Barry K."/>
            <person name="Bills G."/>
            <person name="Bluhm B."/>
            <person name="Cannon C."/>
            <person name="Castanera R."/>
            <person name="Culley D."/>
            <person name="Daum C."/>
            <person name="Ezra D."/>
            <person name="Gonzalez J."/>
            <person name="Henrissat B."/>
            <person name="Kuo A."/>
            <person name="Liang C."/>
            <person name="Lipzen A."/>
            <person name="Lutzoni F."/>
            <person name="Magnuson J."/>
            <person name="Mondo S."/>
            <person name="Nolan M."/>
            <person name="Ohm R."/>
            <person name="Pangilinan J."/>
            <person name="Park H.-J."/>
            <person name="Ramirez L."/>
            <person name="Alfaro M."/>
            <person name="Sun H."/>
            <person name="Tritt A."/>
            <person name="Yoshinaga Y."/>
            <person name="Zwiers L.-H."/>
            <person name="Turgeon B."/>
            <person name="Goodwin S."/>
            <person name="Spatafora J."/>
            <person name="Crous P."/>
            <person name="Grigoriev I."/>
        </authorList>
    </citation>
    <scope>NUCLEOTIDE SEQUENCE</scope>
    <source>
        <strain evidence="11">CBS 121410</strain>
    </source>
</reference>
<evidence type="ECO:0000256" key="1">
    <source>
        <dbReference type="ARBA" id="ARBA00007534"/>
    </source>
</evidence>
<evidence type="ECO:0000256" key="10">
    <source>
        <dbReference type="SAM" id="SignalP"/>
    </source>
</evidence>
<dbReference type="Pfam" id="PF01083">
    <property type="entry name" value="Cutinase"/>
    <property type="match status" value="1"/>
</dbReference>
<keyword evidence="4 10" id="KW-0732">Signal</keyword>
<dbReference type="SUPFAM" id="SSF53474">
    <property type="entry name" value="alpha/beta-Hydrolases"/>
    <property type="match status" value="1"/>
</dbReference>
<evidence type="ECO:0000256" key="3">
    <source>
        <dbReference type="ARBA" id="ARBA00022487"/>
    </source>
</evidence>
<evidence type="ECO:0000256" key="8">
    <source>
        <dbReference type="PIRSR" id="PIRSR611150-1"/>
    </source>
</evidence>
<evidence type="ECO:0000256" key="9">
    <source>
        <dbReference type="PIRSR" id="PIRSR611150-2"/>
    </source>
</evidence>
<feature type="active site" description="Proton donor/acceptor" evidence="8">
    <location>
        <position position="210"/>
    </location>
</feature>
<comment type="similarity">
    <text evidence="1">Belongs to the cutinase family.</text>
</comment>
<keyword evidence="12" id="KW-1185">Reference proteome</keyword>
<organism evidence="11 12">
    <name type="scientific">Saccharata proteae CBS 121410</name>
    <dbReference type="NCBI Taxonomy" id="1314787"/>
    <lineage>
        <taxon>Eukaryota</taxon>
        <taxon>Fungi</taxon>
        <taxon>Dikarya</taxon>
        <taxon>Ascomycota</taxon>
        <taxon>Pezizomycotina</taxon>
        <taxon>Dothideomycetes</taxon>
        <taxon>Dothideomycetes incertae sedis</taxon>
        <taxon>Botryosphaeriales</taxon>
        <taxon>Saccharataceae</taxon>
        <taxon>Saccharata</taxon>
    </lineage>
</organism>
<dbReference type="InterPro" id="IPR000675">
    <property type="entry name" value="Cutinase/axe"/>
</dbReference>
<evidence type="ECO:0000256" key="6">
    <source>
        <dbReference type="ARBA" id="ARBA00023157"/>
    </source>
</evidence>
<evidence type="ECO:0000256" key="4">
    <source>
        <dbReference type="ARBA" id="ARBA00022729"/>
    </source>
</evidence>
<dbReference type="PANTHER" id="PTHR48250:SF1">
    <property type="entry name" value="CUTINASE"/>
    <property type="match status" value="1"/>
</dbReference>
<dbReference type="Proteomes" id="UP000799776">
    <property type="component" value="Unassembled WGS sequence"/>
</dbReference>
<dbReference type="SMART" id="SM01110">
    <property type="entry name" value="Cutinase"/>
    <property type="match status" value="1"/>
</dbReference>
<evidence type="ECO:0000256" key="7">
    <source>
        <dbReference type="ARBA" id="ARBA00034045"/>
    </source>
</evidence>
<keyword evidence="3" id="KW-0719">Serine esterase</keyword>